<evidence type="ECO:0000259" key="4">
    <source>
        <dbReference type="Pfam" id="PF06244"/>
    </source>
</evidence>
<comment type="caution">
    <text evidence="6">The sequence shown here is derived from an EMBL/GenBank/DDBJ whole genome shotgun (WGS) entry which is preliminary data.</text>
</comment>
<dbReference type="EMBL" id="CALTRL010000447">
    <property type="protein sequence ID" value="CAH7668160.1"/>
    <property type="molecule type" value="Genomic_DNA"/>
</dbReference>
<evidence type="ECO:0008006" key="8">
    <source>
        <dbReference type="Google" id="ProtNLM"/>
    </source>
</evidence>
<dbReference type="InterPro" id="IPR054414">
    <property type="entry name" value="Ccdc124/Oxs1_C"/>
</dbReference>
<evidence type="ECO:0000256" key="1">
    <source>
        <dbReference type="ARBA" id="ARBA00008296"/>
    </source>
</evidence>
<dbReference type="GO" id="GO:0003713">
    <property type="term" value="F:transcription coactivator activity"/>
    <property type="evidence" value="ECO:0007669"/>
    <property type="project" value="TreeGrafter"/>
</dbReference>
<dbReference type="InterPro" id="IPR054413">
    <property type="entry name" value="LSO1/2"/>
</dbReference>
<feature type="compositionally biased region" description="Polar residues" evidence="3">
    <location>
        <begin position="90"/>
        <end position="99"/>
    </location>
</feature>
<name>A0AAV0AIA9_PHAPC</name>
<accession>A0AAV0AIA9</accession>
<evidence type="ECO:0000313" key="6">
    <source>
        <dbReference type="EMBL" id="CAH7668160.1"/>
    </source>
</evidence>
<dbReference type="PANTHER" id="PTHR21680">
    <property type="entry name" value="COILED-COIL DOMAIN-CONTAINING PROTEIN 124"/>
    <property type="match status" value="1"/>
</dbReference>
<feature type="domain" description="LSO1/LSO2" evidence="5">
    <location>
        <begin position="8"/>
        <end position="74"/>
    </location>
</feature>
<evidence type="ECO:0000313" key="7">
    <source>
        <dbReference type="Proteomes" id="UP001153365"/>
    </source>
</evidence>
<evidence type="ECO:0000256" key="2">
    <source>
        <dbReference type="ARBA" id="ARBA00023054"/>
    </source>
</evidence>
<keyword evidence="7" id="KW-1185">Reference proteome</keyword>
<dbReference type="Proteomes" id="UP001153365">
    <property type="component" value="Unassembled WGS sequence"/>
</dbReference>
<dbReference type="PANTHER" id="PTHR21680:SF0">
    <property type="entry name" value="COILED-COIL DOMAIN-CONTAINING PROTEIN 124"/>
    <property type="match status" value="1"/>
</dbReference>
<feature type="region of interest" description="Disordered" evidence="3">
    <location>
        <begin position="1"/>
        <end position="105"/>
    </location>
</feature>
<feature type="compositionally biased region" description="Basic and acidic residues" evidence="3">
    <location>
        <begin position="18"/>
        <end position="89"/>
    </location>
</feature>
<comment type="similarity">
    <text evidence="1">Belongs to the CCDC124 family.</text>
</comment>
<dbReference type="GO" id="GO:0006366">
    <property type="term" value="P:transcription by RNA polymerase II"/>
    <property type="evidence" value="ECO:0007669"/>
    <property type="project" value="TreeGrafter"/>
</dbReference>
<keyword evidence="2" id="KW-0175">Coiled coil</keyword>
<proteinExistence type="inferred from homology"/>
<dbReference type="Pfam" id="PF06244">
    <property type="entry name" value="Ccdc124"/>
    <property type="match status" value="1"/>
</dbReference>
<feature type="domain" description="Coiled-coil" evidence="4">
    <location>
        <begin position="134"/>
        <end position="191"/>
    </location>
</feature>
<reference evidence="6" key="1">
    <citation type="submission" date="2022-06" db="EMBL/GenBank/DDBJ databases">
        <authorList>
            <consortium name="SYNGENTA / RWTH Aachen University"/>
        </authorList>
    </citation>
    <scope>NUCLEOTIDE SEQUENCE</scope>
</reference>
<dbReference type="InterPro" id="IPR010422">
    <property type="entry name" value="Ccdc124/Oxs1"/>
</dbReference>
<dbReference type="GO" id="GO:0005634">
    <property type="term" value="C:nucleus"/>
    <property type="evidence" value="ECO:0007669"/>
    <property type="project" value="TreeGrafter"/>
</dbReference>
<sequence length="221" mass="24435">MPKGGGGKGAGAKAAKAAHQEEAKASKKQQEEDAEAKKWEEGSKNSKGNKQEKAEKAAALKAAKAERDRLLEEETKSIKVAKPKEDTKTSNKQSGSSKPIASKVPEYSARNIALDLLELISDDEGNAEKIGAKAAKTVDAHPERRFKAAFETYKEQELPSVRKEHPGLRLQQYHELLFKKFQKHPNNPYNQVTVSYDATKGDKVEALKAKKKQVEDRLKAE</sequence>
<evidence type="ECO:0000256" key="3">
    <source>
        <dbReference type="SAM" id="MobiDB-lite"/>
    </source>
</evidence>
<dbReference type="Pfam" id="PF22048">
    <property type="entry name" value="LSO1_2-like"/>
    <property type="match status" value="1"/>
</dbReference>
<protein>
    <recommendedName>
        <fullName evidence="8">DUF1014-domain-containing protein</fullName>
    </recommendedName>
</protein>
<evidence type="ECO:0000259" key="5">
    <source>
        <dbReference type="Pfam" id="PF22048"/>
    </source>
</evidence>
<gene>
    <name evidence="6" type="ORF">PPACK8108_LOCUS2628</name>
</gene>
<feature type="compositionally biased region" description="Gly residues" evidence="3">
    <location>
        <begin position="1"/>
        <end position="10"/>
    </location>
</feature>
<dbReference type="AlphaFoldDB" id="A0AAV0AIA9"/>
<organism evidence="6 7">
    <name type="scientific">Phakopsora pachyrhizi</name>
    <name type="common">Asian soybean rust disease fungus</name>
    <dbReference type="NCBI Taxonomy" id="170000"/>
    <lineage>
        <taxon>Eukaryota</taxon>
        <taxon>Fungi</taxon>
        <taxon>Dikarya</taxon>
        <taxon>Basidiomycota</taxon>
        <taxon>Pucciniomycotina</taxon>
        <taxon>Pucciniomycetes</taxon>
        <taxon>Pucciniales</taxon>
        <taxon>Phakopsoraceae</taxon>
        <taxon>Phakopsora</taxon>
    </lineage>
</organism>